<name>A0AAD9KLG0_RIDPI</name>
<keyword evidence="3" id="KW-0813">Transport</keyword>
<evidence type="ECO:0000256" key="10">
    <source>
        <dbReference type="SAM" id="Phobius"/>
    </source>
</evidence>
<dbReference type="GO" id="GO:0005886">
    <property type="term" value="C:plasma membrane"/>
    <property type="evidence" value="ECO:0007669"/>
    <property type="project" value="TreeGrafter"/>
</dbReference>
<evidence type="ECO:0000313" key="12">
    <source>
        <dbReference type="Proteomes" id="UP001209878"/>
    </source>
</evidence>
<evidence type="ECO:0000256" key="9">
    <source>
        <dbReference type="SAM" id="MobiDB-lite"/>
    </source>
</evidence>
<dbReference type="Proteomes" id="UP001209878">
    <property type="component" value="Unassembled WGS sequence"/>
</dbReference>
<feature type="transmembrane region" description="Helical" evidence="10">
    <location>
        <begin position="168"/>
        <end position="188"/>
    </location>
</feature>
<dbReference type="EMBL" id="JAODUO010000852">
    <property type="protein sequence ID" value="KAK2173733.1"/>
    <property type="molecule type" value="Genomic_DNA"/>
</dbReference>
<protein>
    <submittedName>
        <fullName evidence="11">Uncharacterized protein</fullName>
    </submittedName>
</protein>
<dbReference type="AlphaFoldDB" id="A0AAD9KLG0"/>
<feature type="region of interest" description="Disordered" evidence="9">
    <location>
        <begin position="289"/>
        <end position="314"/>
    </location>
</feature>
<evidence type="ECO:0000256" key="8">
    <source>
        <dbReference type="ARBA" id="ARBA00023303"/>
    </source>
</evidence>
<keyword evidence="5 10" id="KW-1133">Transmembrane helix</keyword>
<keyword evidence="4 10" id="KW-0812">Transmembrane</keyword>
<keyword evidence="7 10" id="KW-0472">Membrane</keyword>
<evidence type="ECO:0000313" key="11">
    <source>
        <dbReference type="EMBL" id="KAK2173733.1"/>
    </source>
</evidence>
<dbReference type="PANTHER" id="PTHR32261">
    <property type="entry name" value="CALCIUM HOMEOSTASIS MODULATOR PROTEIN"/>
    <property type="match status" value="1"/>
</dbReference>
<keyword evidence="8" id="KW-0407">Ion channel</keyword>
<dbReference type="GO" id="GO:1904669">
    <property type="term" value="P:ATP export"/>
    <property type="evidence" value="ECO:0007669"/>
    <property type="project" value="UniProtKB-ARBA"/>
</dbReference>
<sequence>MADNFAALRIGVFRATKCFSRAWPVARSLLIVVAVVLLKAAVSVYVFRCPCKTTSGVHASVFSNNTVYSALFFGVPSFVLWAYGISVQSAPWQCVSGWVVQPKCRHPGRTCFAIWRAVVTSSLAPFTWLILVFLDVRYVECMLARKPSECTNSAPSVDEQNELKDLRIWSHIITCCAVGGAILLYYLGSLCWHCCSSTPHYQAIYAERFRQTEEQAFELAIHETLDEKMRTRWKALFANGNSYDWAAVSGVAPAAATVSGEHVTYSNFHEWIEADTGRLTLQPAALPQYKGSSVRKGSKRREGPPRAMPSPPPGYNTAHYGKDIVYPPRYSSGYVSLSSPLTFCVPVTLRLRLRISDS</sequence>
<dbReference type="GO" id="GO:0005261">
    <property type="term" value="F:monoatomic cation channel activity"/>
    <property type="evidence" value="ECO:0007669"/>
    <property type="project" value="TreeGrafter"/>
</dbReference>
<evidence type="ECO:0000256" key="1">
    <source>
        <dbReference type="ARBA" id="ARBA00004141"/>
    </source>
</evidence>
<keyword evidence="12" id="KW-1185">Reference proteome</keyword>
<evidence type="ECO:0000256" key="6">
    <source>
        <dbReference type="ARBA" id="ARBA00023065"/>
    </source>
</evidence>
<feature type="transmembrane region" description="Helical" evidence="10">
    <location>
        <begin position="29"/>
        <end position="47"/>
    </location>
</feature>
<organism evidence="11 12">
    <name type="scientific">Ridgeia piscesae</name>
    <name type="common">Tubeworm</name>
    <dbReference type="NCBI Taxonomy" id="27915"/>
    <lineage>
        <taxon>Eukaryota</taxon>
        <taxon>Metazoa</taxon>
        <taxon>Spiralia</taxon>
        <taxon>Lophotrochozoa</taxon>
        <taxon>Annelida</taxon>
        <taxon>Polychaeta</taxon>
        <taxon>Sedentaria</taxon>
        <taxon>Canalipalpata</taxon>
        <taxon>Sabellida</taxon>
        <taxon>Siboglinidae</taxon>
        <taxon>Ridgeia</taxon>
    </lineage>
</organism>
<accession>A0AAD9KLG0</accession>
<evidence type="ECO:0000256" key="5">
    <source>
        <dbReference type="ARBA" id="ARBA00022989"/>
    </source>
</evidence>
<dbReference type="PANTHER" id="PTHR32261:SF1">
    <property type="entry name" value="CALCIUM HOMEOSTASIS MODULATOR PROTEIN"/>
    <property type="match status" value="1"/>
</dbReference>
<comment type="subcellular location">
    <subcellularLocation>
        <location evidence="1">Membrane</location>
        <topology evidence="1">Multi-pass membrane protein</topology>
    </subcellularLocation>
</comment>
<evidence type="ECO:0000256" key="4">
    <source>
        <dbReference type="ARBA" id="ARBA00022692"/>
    </source>
</evidence>
<feature type="transmembrane region" description="Helical" evidence="10">
    <location>
        <begin position="113"/>
        <end position="136"/>
    </location>
</feature>
<dbReference type="InterPro" id="IPR029569">
    <property type="entry name" value="CALHM"/>
</dbReference>
<reference evidence="11" key="1">
    <citation type="journal article" date="2023" name="Mol. Biol. Evol.">
        <title>Third-Generation Sequencing Reveals the Adaptive Role of the Epigenome in Three Deep-Sea Polychaetes.</title>
        <authorList>
            <person name="Perez M."/>
            <person name="Aroh O."/>
            <person name="Sun Y."/>
            <person name="Lan Y."/>
            <person name="Juniper S.K."/>
            <person name="Young C.R."/>
            <person name="Angers B."/>
            <person name="Qian P.Y."/>
        </authorList>
    </citation>
    <scope>NUCLEOTIDE SEQUENCE</scope>
    <source>
        <strain evidence="11">R07B-5</strain>
    </source>
</reference>
<evidence type="ECO:0000256" key="7">
    <source>
        <dbReference type="ARBA" id="ARBA00023136"/>
    </source>
</evidence>
<comment type="similarity">
    <text evidence="2">Belongs to the CALHM family.</text>
</comment>
<gene>
    <name evidence="11" type="ORF">NP493_851g01056</name>
</gene>
<evidence type="ECO:0000256" key="2">
    <source>
        <dbReference type="ARBA" id="ARBA00008497"/>
    </source>
</evidence>
<keyword evidence="6" id="KW-0406">Ion transport</keyword>
<evidence type="ECO:0000256" key="3">
    <source>
        <dbReference type="ARBA" id="ARBA00022448"/>
    </source>
</evidence>
<feature type="transmembrane region" description="Helical" evidence="10">
    <location>
        <begin position="67"/>
        <end position="85"/>
    </location>
</feature>
<proteinExistence type="inferred from homology"/>
<dbReference type="Pfam" id="PF14798">
    <property type="entry name" value="Ca_hom_mod"/>
    <property type="match status" value="2"/>
</dbReference>
<comment type="caution">
    <text evidence="11">The sequence shown here is derived from an EMBL/GenBank/DDBJ whole genome shotgun (WGS) entry which is preliminary data.</text>
</comment>